<evidence type="ECO:0000313" key="6">
    <source>
        <dbReference type="EMBL" id="MBG0560693.1"/>
    </source>
</evidence>
<evidence type="ECO:0000313" key="7">
    <source>
        <dbReference type="Proteomes" id="UP000598146"/>
    </source>
</evidence>
<gene>
    <name evidence="6" type="ORF">I4J89_04330</name>
</gene>
<dbReference type="PANTHER" id="PTHR30349:SF64">
    <property type="entry name" value="PROPHAGE INTEGRASE INTD-RELATED"/>
    <property type="match status" value="1"/>
</dbReference>
<dbReference type="PANTHER" id="PTHR30349">
    <property type="entry name" value="PHAGE INTEGRASE-RELATED"/>
    <property type="match status" value="1"/>
</dbReference>
<reference evidence="6" key="1">
    <citation type="submission" date="2020-11" db="EMBL/GenBank/DDBJ databases">
        <title>Isolation and identification of active actinomycetes.</title>
        <authorList>
            <person name="Sun X."/>
        </authorList>
    </citation>
    <scope>NUCLEOTIDE SEQUENCE</scope>
    <source>
        <strain evidence="6">NEAU-A11</strain>
    </source>
</reference>
<dbReference type="InterPro" id="IPR050090">
    <property type="entry name" value="Tyrosine_recombinase_XerCD"/>
</dbReference>
<evidence type="ECO:0000256" key="2">
    <source>
        <dbReference type="ARBA" id="ARBA00022908"/>
    </source>
</evidence>
<dbReference type="InterPro" id="IPR004107">
    <property type="entry name" value="Integrase_SAM-like_N"/>
</dbReference>
<dbReference type="CDD" id="cd01189">
    <property type="entry name" value="INT_ICEBs1_C_like"/>
    <property type="match status" value="1"/>
</dbReference>
<dbReference type="InterPro" id="IPR011010">
    <property type="entry name" value="DNA_brk_join_enz"/>
</dbReference>
<dbReference type="InterPro" id="IPR010998">
    <property type="entry name" value="Integrase_recombinase_N"/>
</dbReference>
<accession>A0A931C586</accession>
<dbReference type="GO" id="GO:0003677">
    <property type="term" value="F:DNA binding"/>
    <property type="evidence" value="ECO:0007669"/>
    <property type="project" value="UniProtKB-KW"/>
</dbReference>
<dbReference type="EMBL" id="JADQTO010000002">
    <property type="protein sequence ID" value="MBG0560693.1"/>
    <property type="molecule type" value="Genomic_DNA"/>
</dbReference>
<dbReference type="SUPFAM" id="SSF56349">
    <property type="entry name" value="DNA breaking-rejoining enzymes"/>
    <property type="match status" value="1"/>
</dbReference>
<evidence type="ECO:0000259" key="5">
    <source>
        <dbReference type="PROSITE" id="PS51898"/>
    </source>
</evidence>
<organism evidence="6 7">
    <name type="scientific">Actinoplanes aureus</name>
    <dbReference type="NCBI Taxonomy" id="2792083"/>
    <lineage>
        <taxon>Bacteria</taxon>
        <taxon>Bacillati</taxon>
        <taxon>Actinomycetota</taxon>
        <taxon>Actinomycetes</taxon>
        <taxon>Micromonosporales</taxon>
        <taxon>Micromonosporaceae</taxon>
        <taxon>Actinoplanes</taxon>
    </lineage>
</organism>
<protein>
    <submittedName>
        <fullName evidence="6">Site-specific integrase</fullName>
    </submittedName>
</protein>
<feature type="domain" description="Tyr recombinase" evidence="5">
    <location>
        <begin position="172"/>
        <end position="362"/>
    </location>
</feature>
<keyword evidence="4" id="KW-0233">DNA recombination</keyword>
<dbReference type="Gene3D" id="1.10.443.10">
    <property type="entry name" value="Intergrase catalytic core"/>
    <property type="match status" value="1"/>
</dbReference>
<dbReference type="InterPro" id="IPR002104">
    <property type="entry name" value="Integrase_catalytic"/>
</dbReference>
<dbReference type="Gene3D" id="1.10.150.130">
    <property type="match status" value="1"/>
</dbReference>
<dbReference type="Proteomes" id="UP000598146">
    <property type="component" value="Unassembled WGS sequence"/>
</dbReference>
<keyword evidence="7" id="KW-1185">Reference proteome</keyword>
<dbReference type="GO" id="GO:0015074">
    <property type="term" value="P:DNA integration"/>
    <property type="evidence" value="ECO:0007669"/>
    <property type="project" value="UniProtKB-KW"/>
</dbReference>
<comment type="caution">
    <text evidence="6">The sequence shown here is derived from an EMBL/GenBank/DDBJ whole genome shotgun (WGS) entry which is preliminary data.</text>
</comment>
<dbReference type="Pfam" id="PF00589">
    <property type="entry name" value="Phage_integrase"/>
    <property type="match status" value="1"/>
</dbReference>
<dbReference type="InterPro" id="IPR013762">
    <property type="entry name" value="Integrase-like_cat_sf"/>
</dbReference>
<name>A0A931C586_9ACTN</name>
<sequence>MWIEKHGPTWRIRDEVAGRKTTIKSGLPNKTVAGKVLDGLRVDRARGNFINPQDGKITMREFIAEFWPNYEIGLKPSSRRTEWSRVRTHILRWLGDYRLDQVDATVVKDWVRKLVNGTPDPDDGGPARRPLAPKSVRNAHGVLHKILQGAVEAKKIPANPAHRTPMPPREEIEMMFLTPPEIERLLAACSGKYAHWRPLVMLLVTTGLRFSEALALRIGKVDLFAGKVTVVQTAYEAGGGEYIYTTPKTKFSRRTVRITQELALDLTPLVAGKQRGDLLFTMPNSDRPVTRNFRQRIWRKICELAGLTGLRLHDLRHTVASLLISAGTPLTAVQRMLGHSSIKVTSDLYGHLMPEVGEAIVQTISSALMGRDVVGGAWGVPALSNAVES</sequence>
<keyword evidence="2" id="KW-0229">DNA integration</keyword>
<proteinExistence type="inferred from homology"/>
<evidence type="ECO:0000256" key="4">
    <source>
        <dbReference type="ARBA" id="ARBA00023172"/>
    </source>
</evidence>
<dbReference type="RefSeq" id="WP_196412496.1">
    <property type="nucleotide sequence ID" value="NZ_JADQTO010000002.1"/>
</dbReference>
<dbReference type="Pfam" id="PF14659">
    <property type="entry name" value="Phage_int_SAM_3"/>
    <property type="match status" value="1"/>
</dbReference>
<dbReference type="GO" id="GO:0006310">
    <property type="term" value="P:DNA recombination"/>
    <property type="evidence" value="ECO:0007669"/>
    <property type="project" value="UniProtKB-KW"/>
</dbReference>
<keyword evidence="3" id="KW-0238">DNA-binding</keyword>
<comment type="similarity">
    <text evidence="1">Belongs to the 'phage' integrase family.</text>
</comment>
<dbReference type="PROSITE" id="PS51898">
    <property type="entry name" value="TYR_RECOMBINASE"/>
    <property type="match status" value="1"/>
</dbReference>
<evidence type="ECO:0000256" key="1">
    <source>
        <dbReference type="ARBA" id="ARBA00008857"/>
    </source>
</evidence>
<dbReference type="AlphaFoldDB" id="A0A931C586"/>
<evidence type="ECO:0000256" key="3">
    <source>
        <dbReference type="ARBA" id="ARBA00023125"/>
    </source>
</evidence>